<organism evidence="1 6">
    <name type="scientific">Phocaeicola vulgatus</name>
    <name type="common">Bacteroides vulgatus</name>
    <dbReference type="NCBI Taxonomy" id="821"/>
    <lineage>
        <taxon>Bacteria</taxon>
        <taxon>Pseudomonadati</taxon>
        <taxon>Bacteroidota</taxon>
        <taxon>Bacteroidia</taxon>
        <taxon>Bacteroidales</taxon>
        <taxon>Bacteroidaceae</taxon>
        <taxon>Phocaeicola</taxon>
    </lineage>
</organism>
<dbReference type="Proteomes" id="UP000470952">
    <property type="component" value="Unassembled WGS sequence"/>
</dbReference>
<dbReference type="AlphaFoldDB" id="A0A6G0FWL4"/>
<evidence type="ECO:0000313" key="5">
    <source>
        <dbReference type="Proteomes" id="UP000470777"/>
    </source>
</evidence>
<gene>
    <name evidence="3" type="ORF">GAY17_07030</name>
    <name evidence="1" type="ORF">GAZ76_08855</name>
    <name evidence="2" type="ORF">GAZ92_06475</name>
</gene>
<dbReference type="EMBL" id="WCZY01000006">
    <property type="protein sequence ID" value="KAB6695107.1"/>
    <property type="molecule type" value="Genomic_DNA"/>
</dbReference>
<evidence type="ECO:0000313" key="2">
    <source>
        <dbReference type="EMBL" id="KAB6695107.1"/>
    </source>
</evidence>
<evidence type="ECO:0000313" key="4">
    <source>
        <dbReference type="Proteomes" id="UP000437380"/>
    </source>
</evidence>
<accession>A0A6G0FWL4</accession>
<dbReference type="Proteomes" id="UP000470777">
    <property type="component" value="Unassembled WGS sequence"/>
</dbReference>
<evidence type="ECO:0000313" key="3">
    <source>
        <dbReference type="EMBL" id="KAB6701304.1"/>
    </source>
</evidence>
<dbReference type="EMBL" id="WDAG01000008">
    <property type="protein sequence ID" value="KAB6660261.1"/>
    <property type="molecule type" value="Genomic_DNA"/>
</dbReference>
<evidence type="ECO:0000313" key="6">
    <source>
        <dbReference type="Proteomes" id="UP000470952"/>
    </source>
</evidence>
<dbReference type="Proteomes" id="UP000437380">
    <property type="component" value="Unassembled WGS sequence"/>
</dbReference>
<proteinExistence type="predicted"/>
<evidence type="ECO:0000313" key="1">
    <source>
        <dbReference type="EMBL" id="KAB6660261.1"/>
    </source>
</evidence>
<dbReference type="RefSeq" id="WP_130085154.1">
    <property type="nucleotide sequence ID" value="NZ_JABDSE010000001.1"/>
</dbReference>
<reference evidence="4 5" key="1">
    <citation type="journal article" date="2019" name="Nat. Med.">
        <title>A library of human gut bacterial isolates paired with longitudinal multiomics data enables mechanistic microbiome research.</title>
        <authorList>
            <person name="Poyet M."/>
            <person name="Groussin M."/>
            <person name="Gibbons S.M."/>
            <person name="Avila-Pacheco J."/>
            <person name="Jiang X."/>
            <person name="Kearney S.M."/>
            <person name="Perrotta A.R."/>
            <person name="Berdy B."/>
            <person name="Zhao S."/>
            <person name="Lieberman T.D."/>
            <person name="Swanson P.K."/>
            <person name="Smith M."/>
            <person name="Roesemann S."/>
            <person name="Alexander J.E."/>
            <person name="Rich S.A."/>
            <person name="Livny J."/>
            <person name="Vlamakis H."/>
            <person name="Clish C."/>
            <person name="Bullock K."/>
            <person name="Deik A."/>
            <person name="Scott J."/>
            <person name="Pierce K.A."/>
            <person name="Xavier R.J."/>
            <person name="Alm E.J."/>
        </authorList>
    </citation>
    <scope>NUCLEOTIDE SEQUENCE [LARGE SCALE GENOMIC DNA]</scope>
    <source>
        <strain evidence="3 4">BIOML-A82</strain>
        <strain evidence="2 5">BIOML-A85</strain>
        <strain evidence="1 6">BIOML-A93</strain>
    </source>
</reference>
<name>A0A6G0FWL4_PHOVU</name>
<protein>
    <submittedName>
        <fullName evidence="1">Uncharacterized protein</fullName>
    </submittedName>
</protein>
<dbReference type="EMBL" id="WCZV01000006">
    <property type="protein sequence ID" value="KAB6701304.1"/>
    <property type="molecule type" value="Genomic_DNA"/>
</dbReference>
<sequence length="101" mass="12066">MKKFTGGKRTFGSLYLLKQTMLNDKKYDYYHLVTGSDFFFVSPNRFDEILGRSGNSYIEIFKAVNEVLTSEIAKDLYQRLRSYMWRRNILSNGSYEFLFER</sequence>
<comment type="caution">
    <text evidence="1">The sequence shown here is derived from an EMBL/GenBank/DDBJ whole genome shotgun (WGS) entry which is preliminary data.</text>
</comment>